<name>A0A8D2JP34_SCIVU</name>
<sequence length="134" mass="15072">MAEDNGLANGDAAINVAQSLIFVFPVLTQYVILSDVVQGQLLFAQLDDIRVRNDSLSKLPHRVLKCCREQEHLAFGGQKSLGVNHHICFIQDKHTNLSQINQFSLKTPIEDSPRSANYNLKTIFDFFTFSSSNF</sequence>
<evidence type="ECO:0000313" key="2">
    <source>
        <dbReference type="Proteomes" id="UP000694564"/>
    </source>
</evidence>
<dbReference type="OrthoDB" id="8914198at2759"/>
<keyword evidence="2" id="KW-1185">Reference proteome</keyword>
<proteinExistence type="predicted"/>
<protein>
    <submittedName>
        <fullName evidence="1">Uncharacterized protein</fullName>
    </submittedName>
</protein>
<reference evidence="1" key="1">
    <citation type="submission" date="2025-08" db="UniProtKB">
        <authorList>
            <consortium name="Ensembl"/>
        </authorList>
    </citation>
    <scope>IDENTIFICATION</scope>
</reference>
<reference evidence="1" key="2">
    <citation type="submission" date="2025-09" db="UniProtKB">
        <authorList>
            <consortium name="Ensembl"/>
        </authorList>
    </citation>
    <scope>IDENTIFICATION</scope>
</reference>
<dbReference type="Ensembl" id="ENSSVLT00005027167.1">
    <property type="protein sequence ID" value="ENSSVLP00005024445.1"/>
    <property type="gene ID" value="ENSSVLG00005019300.1"/>
</dbReference>
<dbReference type="Proteomes" id="UP000694564">
    <property type="component" value="Chromosome 11"/>
</dbReference>
<accession>A0A8D2JP34</accession>
<dbReference type="AlphaFoldDB" id="A0A8D2JP34"/>
<evidence type="ECO:0000313" key="1">
    <source>
        <dbReference type="Ensembl" id="ENSSVLP00005024445.1"/>
    </source>
</evidence>
<organism evidence="1 2">
    <name type="scientific">Sciurus vulgaris</name>
    <name type="common">Eurasian red squirrel</name>
    <dbReference type="NCBI Taxonomy" id="55149"/>
    <lineage>
        <taxon>Eukaryota</taxon>
        <taxon>Metazoa</taxon>
        <taxon>Chordata</taxon>
        <taxon>Craniata</taxon>
        <taxon>Vertebrata</taxon>
        <taxon>Euteleostomi</taxon>
        <taxon>Mammalia</taxon>
        <taxon>Eutheria</taxon>
        <taxon>Euarchontoglires</taxon>
        <taxon>Glires</taxon>
        <taxon>Rodentia</taxon>
        <taxon>Sciuromorpha</taxon>
        <taxon>Sciuridae</taxon>
        <taxon>Sciurinae</taxon>
        <taxon>Sciurini</taxon>
        <taxon>Sciurus</taxon>
    </lineage>
</organism>
<dbReference type="GeneTree" id="ENSGT01140000284717"/>